<sequence length="87" mass="9371">MRLAMPMASAHAWVSGDQQRGQRASDQKGAHATSVSRAGQYRRSLRRPAAIDATAAVTAMLVWVLCLDMQCAYVLLASAALQLPDDN</sequence>
<proteinExistence type="predicted"/>
<feature type="region of interest" description="Disordered" evidence="1">
    <location>
        <begin position="1"/>
        <end position="40"/>
    </location>
</feature>
<evidence type="ECO:0000313" key="3">
    <source>
        <dbReference type="EMBL" id="KFA02691.1"/>
    </source>
</evidence>
<evidence type="ECO:0000256" key="1">
    <source>
        <dbReference type="SAM" id="MobiDB-lite"/>
    </source>
</evidence>
<feature type="transmembrane region" description="Helical" evidence="2">
    <location>
        <begin position="50"/>
        <end position="76"/>
    </location>
</feature>
<evidence type="ECO:0000256" key="2">
    <source>
        <dbReference type="SAM" id="Phobius"/>
    </source>
</evidence>
<keyword evidence="2" id="KW-0812">Transmembrane</keyword>
<protein>
    <submittedName>
        <fullName evidence="3">Uncharacterized protein</fullName>
    </submittedName>
</protein>
<name>A0A836ZT27_XANVA</name>
<keyword evidence="2" id="KW-1133">Transmembrane helix</keyword>
<gene>
    <name evidence="3" type="ORF">A11K_0108100</name>
</gene>
<reference evidence="3" key="1">
    <citation type="submission" date="2012-05" db="EMBL/GenBank/DDBJ databases">
        <authorList>
            <person name="Studholme D.J."/>
            <person name="Wasukira A."/>
            <person name="Grant M."/>
        </authorList>
    </citation>
    <scope>NUCLEOTIDE SEQUENCE [LARGE SCALE GENOMIC DNA]</scope>
    <source>
        <strain evidence="3">NCPPB 890</strain>
    </source>
</reference>
<accession>A0A836ZT27</accession>
<comment type="caution">
    <text evidence="3">The sequence shown here is derived from an EMBL/GenBank/DDBJ whole genome shotgun (WGS) entry which is preliminary data.</text>
</comment>
<dbReference type="EMBL" id="AKBN01000423">
    <property type="protein sequence ID" value="KFA02691.1"/>
    <property type="molecule type" value="Genomic_DNA"/>
</dbReference>
<keyword evidence="2" id="KW-0472">Membrane</keyword>
<organism evidence="3">
    <name type="scientific">Xanthomonas vasicola pv. vasculorum NCPPB 890</name>
    <dbReference type="NCBI Taxonomy" id="1184265"/>
    <lineage>
        <taxon>Bacteria</taxon>
        <taxon>Pseudomonadati</taxon>
        <taxon>Pseudomonadota</taxon>
        <taxon>Gammaproteobacteria</taxon>
        <taxon>Lysobacterales</taxon>
        <taxon>Lysobacteraceae</taxon>
        <taxon>Xanthomonas</taxon>
    </lineage>
</organism>
<dbReference type="AlphaFoldDB" id="A0A836ZT27"/>